<proteinExistence type="predicted"/>
<reference evidence="1 2" key="1">
    <citation type="submission" date="2020-08" db="EMBL/GenBank/DDBJ databases">
        <title>Sequencing the genomes of 1000 actinobacteria strains.</title>
        <authorList>
            <person name="Klenk H.-P."/>
        </authorList>
    </citation>
    <scope>NUCLEOTIDE SEQUENCE [LARGE SCALE GENOMIC DNA]</scope>
    <source>
        <strain evidence="1 2">DSM 44786</strain>
    </source>
</reference>
<dbReference type="AlphaFoldDB" id="A0A7W7SFJ7"/>
<gene>
    <name evidence="1" type="ORF">F4556_005084</name>
</gene>
<sequence>MSLYRENVTWQSQNGTWSIGFYAFEPDGDEDAEDFDHEWGVRYDENTFWFLSAGHPDPDAALDAYLKEEPNPGGGLILRWEPENQREIARLDAIAAAHPARLAAEAAAEEARWAAIFASWNQ</sequence>
<evidence type="ECO:0000313" key="2">
    <source>
        <dbReference type="Proteomes" id="UP000573327"/>
    </source>
</evidence>
<organism evidence="1 2">
    <name type="scientific">Kitasatospora gansuensis</name>
    <dbReference type="NCBI Taxonomy" id="258050"/>
    <lineage>
        <taxon>Bacteria</taxon>
        <taxon>Bacillati</taxon>
        <taxon>Actinomycetota</taxon>
        <taxon>Actinomycetes</taxon>
        <taxon>Kitasatosporales</taxon>
        <taxon>Streptomycetaceae</taxon>
        <taxon>Kitasatospora</taxon>
    </lineage>
</organism>
<name>A0A7W7SFJ7_9ACTN</name>
<comment type="caution">
    <text evidence="1">The sequence shown here is derived from an EMBL/GenBank/DDBJ whole genome shotgun (WGS) entry which is preliminary data.</text>
</comment>
<accession>A0A7W7SFJ7</accession>
<dbReference type="RefSeq" id="WP_184919962.1">
    <property type="nucleotide sequence ID" value="NZ_JACHJR010000001.1"/>
</dbReference>
<dbReference type="EMBL" id="JACHJR010000001">
    <property type="protein sequence ID" value="MBB4949549.1"/>
    <property type="molecule type" value="Genomic_DNA"/>
</dbReference>
<protein>
    <submittedName>
        <fullName evidence="1">Uncharacterized protein</fullName>
    </submittedName>
</protein>
<keyword evidence="2" id="KW-1185">Reference proteome</keyword>
<evidence type="ECO:0000313" key="1">
    <source>
        <dbReference type="EMBL" id="MBB4949549.1"/>
    </source>
</evidence>
<dbReference type="Proteomes" id="UP000573327">
    <property type="component" value="Unassembled WGS sequence"/>
</dbReference>